<dbReference type="Proteomes" id="UP000243081">
    <property type="component" value="Unassembled WGS sequence"/>
</dbReference>
<name>A0A179II61_CORDF</name>
<protein>
    <recommendedName>
        <fullName evidence="3">MalT-like TPR region domain-containing protein</fullName>
    </recommendedName>
</protein>
<dbReference type="OMA" id="CKCHERA"/>
<evidence type="ECO:0000313" key="2">
    <source>
        <dbReference type="Proteomes" id="UP000243081"/>
    </source>
</evidence>
<comment type="caution">
    <text evidence="1">The sequence shown here is derived from an EMBL/GenBank/DDBJ whole genome shotgun (WGS) entry which is preliminary data.</text>
</comment>
<sequence length="451" mass="50897">MFDIAPRFDAQSLKPTALQLLELLAFMSTGVPEHIIKELALHLLFTDSLYDVVYYIEARDALLEQPLIVLEGPKQKLVIIDTIQNQVFATLNDDKRERFFAGVACKIWTQWPAALPKPSKRPQQFPDSKPRAQRLLMGPRPECEYLQHTIARLEKLYPAILELLHGATRLLFTKLAIEGAWFKIERGYLSETLPTLFTAAQVLRQIDHADKDAVLADLHFCFGVVAMESNDFAASRTHKDKSFAIVSRICEDLGVEDERLSVAYSERGIAHIQDGRLDEGIADIAASIRIMEVLDDEYVPASREANMAWALMAQGKLEDADALLEESLQARYAELGEDEQEIAGTGLLLSATAALRSRLYHEEESCKCHERAFMSNEAMTAWSVDVLANKNEEARTIYLKSRAFAAMGKSETARRLRNQSIALYNEVTKEDKNVDTICAADFDRLVPFWSR</sequence>
<evidence type="ECO:0008006" key="3">
    <source>
        <dbReference type="Google" id="ProtNLM"/>
    </source>
</evidence>
<accession>A0A179II61</accession>
<evidence type="ECO:0000313" key="1">
    <source>
        <dbReference type="EMBL" id="OAR01184.1"/>
    </source>
</evidence>
<dbReference type="AlphaFoldDB" id="A0A179II61"/>
<proteinExistence type="predicted"/>
<dbReference type="EMBL" id="LUKN01001304">
    <property type="protein sequence ID" value="OAR01184.1"/>
    <property type="molecule type" value="Genomic_DNA"/>
</dbReference>
<reference evidence="1 2" key="1">
    <citation type="submission" date="2016-03" db="EMBL/GenBank/DDBJ databases">
        <title>Fine-scale spatial genetic structure of a fungal parasite of coffee scale insects.</title>
        <authorList>
            <person name="Jackson D."/>
            <person name="Zemenick K.A."/>
            <person name="Malloure B."/>
            <person name="Quandt C.A."/>
            <person name="James T.Y."/>
        </authorList>
    </citation>
    <scope>NUCLEOTIDE SEQUENCE [LARGE SCALE GENOMIC DNA]</scope>
    <source>
        <strain evidence="1 2">UM487</strain>
    </source>
</reference>
<organism evidence="1 2">
    <name type="scientific">Cordyceps confragosa</name>
    <name type="common">Lecanicillium lecanii</name>
    <dbReference type="NCBI Taxonomy" id="2714763"/>
    <lineage>
        <taxon>Eukaryota</taxon>
        <taxon>Fungi</taxon>
        <taxon>Dikarya</taxon>
        <taxon>Ascomycota</taxon>
        <taxon>Pezizomycotina</taxon>
        <taxon>Sordariomycetes</taxon>
        <taxon>Hypocreomycetidae</taxon>
        <taxon>Hypocreales</taxon>
        <taxon>Cordycipitaceae</taxon>
        <taxon>Akanthomyces</taxon>
    </lineage>
</organism>
<dbReference type="OrthoDB" id="6161812at2759"/>
<dbReference type="SUPFAM" id="SSF48452">
    <property type="entry name" value="TPR-like"/>
    <property type="match status" value="1"/>
</dbReference>
<dbReference type="InterPro" id="IPR011990">
    <property type="entry name" value="TPR-like_helical_dom_sf"/>
</dbReference>
<gene>
    <name evidence="1" type="ORF">LLEC1_03858</name>
</gene>
<keyword evidence="2" id="KW-1185">Reference proteome</keyword>
<dbReference type="Gene3D" id="1.25.40.10">
    <property type="entry name" value="Tetratricopeptide repeat domain"/>
    <property type="match status" value="1"/>
</dbReference>